<keyword evidence="2" id="KW-1185">Reference proteome</keyword>
<organism evidence="1 2">
    <name type="scientific">Paracoccidioides lutzii (strain ATCC MYA-826 / Pb01)</name>
    <name type="common">Paracoccidioides brasiliensis</name>
    <dbReference type="NCBI Taxonomy" id="502779"/>
    <lineage>
        <taxon>Eukaryota</taxon>
        <taxon>Fungi</taxon>
        <taxon>Dikarya</taxon>
        <taxon>Ascomycota</taxon>
        <taxon>Pezizomycotina</taxon>
        <taxon>Eurotiomycetes</taxon>
        <taxon>Eurotiomycetidae</taxon>
        <taxon>Onygenales</taxon>
        <taxon>Ajellomycetaceae</taxon>
        <taxon>Paracoccidioides</taxon>
    </lineage>
</organism>
<protein>
    <submittedName>
        <fullName evidence="1">Uncharacterized protein</fullName>
    </submittedName>
</protein>
<sequence>MSLVFDYLARISKSLNDPPAEIDVHKVHRGANLAHIWASGSSPIRDDRRGTVMLDPTCIHNPHESLSALWRLIVVWLKSN</sequence>
<proteinExistence type="predicted"/>
<dbReference type="Proteomes" id="UP000002059">
    <property type="component" value="Partially assembled WGS sequence"/>
</dbReference>
<dbReference type="VEuPathDB" id="FungiDB:PAAG_11536"/>
<dbReference type="KEGG" id="pbl:PAAG_11536"/>
<reference evidence="1 2" key="1">
    <citation type="journal article" date="2011" name="PLoS Genet.">
        <title>Comparative genomic analysis of human fungal pathogens causing paracoccidioidomycosis.</title>
        <authorList>
            <person name="Desjardins C.A."/>
            <person name="Champion M.D."/>
            <person name="Holder J.W."/>
            <person name="Muszewska A."/>
            <person name="Goldberg J."/>
            <person name="Bailao A.M."/>
            <person name="Brigido M.M."/>
            <person name="Ferreira M.E."/>
            <person name="Garcia A.M."/>
            <person name="Grynberg M."/>
            <person name="Gujja S."/>
            <person name="Heiman D.I."/>
            <person name="Henn M.R."/>
            <person name="Kodira C.D."/>
            <person name="Leon-Narvaez H."/>
            <person name="Longo L.V."/>
            <person name="Ma L.J."/>
            <person name="Malavazi I."/>
            <person name="Matsuo A.L."/>
            <person name="Morais F.V."/>
            <person name="Pereira M."/>
            <person name="Rodriguez-Brito S."/>
            <person name="Sakthikumar S."/>
            <person name="Salem-Izacc S.M."/>
            <person name="Sykes S.M."/>
            <person name="Teixeira M.M."/>
            <person name="Vallejo M.C."/>
            <person name="Walter M.E."/>
            <person name="Yandava C."/>
            <person name="Young S."/>
            <person name="Zeng Q."/>
            <person name="Zucker J."/>
            <person name="Felipe M.S."/>
            <person name="Goldman G.H."/>
            <person name="Haas B.J."/>
            <person name="McEwen J.G."/>
            <person name="Nino-Vega G."/>
            <person name="Puccia R."/>
            <person name="San-Blas G."/>
            <person name="Soares C.M."/>
            <person name="Birren B.W."/>
            <person name="Cuomo C.A."/>
        </authorList>
    </citation>
    <scope>NUCLEOTIDE SEQUENCE [LARGE SCALE GENOMIC DNA]</scope>
    <source>
        <strain evidence="2">ATCC MYA-826 / Pb01</strain>
    </source>
</reference>
<name>A0A0A2V6I9_PARBA</name>
<dbReference type="RefSeq" id="XP_015703194.1">
    <property type="nucleotide sequence ID" value="XM_015847170.1"/>
</dbReference>
<dbReference type="AlphaFoldDB" id="A0A0A2V6I9"/>
<gene>
    <name evidence="1" type="ORF">PAAG_11536</name>
</gene>
<dbReference type="HOGENOM" id="CLU_2590404_0_0_1"/>
<dbReference type="EMBL" id="KN293997">
    <property type="protein sequence ID" value="KGQ01690.1"/>
    <property type="molecule type" value="Genomic_DNA"/>
</dbReference>
<evidence type="ECO:0000313" key="1">
    <source>
        <dbReference type="EMBL" id="KGQ01690.1"/>
    </source>
</evidence>
<dbReference type="GeneID" id="26970500"/>
<evidence type="ECO:0000313" key="2">
    <source>
        <dbReference type="Proteomes" id="UP000002059"/>
    </source>
</evidence>
<accession>A0A0A2V6I9</accession>